<sequence length="211" mass="24345">MNRRLPGHCALRERPERRRNKGWFGHPLARALAYFVPVFDMDELGKSYDEAVLADYRCRLEESKEVADLCAHLEKATRENVELVFQLKAVEEVQEFRGRASDDRLPKDSFRWSTEYVYSLKEFVALVLELPGSTLFWEGKVAWEDLEPWERFHGFLDAENKLLEGWTNEIPEPGVEDKSDAGDAAMTSEDAARRARAVKEVAEYGHDLLLP</sequence>
<dbReference type="Proteomes" id="UP000236161">
    <property type="component" value="Unassembled WGS sequence"/>
</dbReference>
<evidence type="ECO:0000256" key="1">
    <source>
        <dbReference type="SAM" id="MobiDB-lite"/>
    </source>
</evidence>
<protein>
    <submittedName>
        <fullName evidence="2">Uncharacterized protein</fullName>
    </submittedName>
</protein>
<gene>
    <name evidence="2" type="ORF">AXF42_Ash003724</name>
</gene>
<feature type="region of interest" description="Disordered" evidence="1">
    <location>
        <begin position="170"/>
        <end position="190"/>
    </location>
</feature>
<dbReference type="EMBL" id="KZ451980">
    <property type="protein sequence ID" value="PKA55087.1"/>
    <property type="molecule type" value="Genomic_DNA"/>
</dbReference>
<evidence type="ECO:0000313" key="2">
    <source>
        <dbReference type="EMBL" id="PKA55087.1"/>
    </source>
</evidence>
<proteinExistence type="predicted"/>
<organism evidence="2 3">
    <name type="scientific">Apostasia shenzhenica</name>
    <dbReference type="NCBI Taxonomy" id="1088818"/>
    <lineage>
        <taxon>Eukaryota</taxon>
        <taxon>Viridiplantae</taxon>
        <taxon>Streptophyta</taxon>
        <taxon>Embryophyta</taxon>
        <taxon>Tracheophyta</taxon>
        <taxon>Spermatophyta</taxon>
        <taxon>Magnoliopsida</taxon>
        <taxon>Liliopsida</taxon>
        <taxon>Asparagales</taxon>
        <taxon>Orchidaceae</taxon>
        <taxon>Apostasioideae</taxon>
        <taxon>Apostasia</taxon>
    </lineage>
</organism>
<evidence type="ECO:0000313" key="3">
    <source>
        <dbReference type="Proteomes" id="UP000236161"/>
    </source>
</evidence>
<name>A0A2I0AHR2_9ASPA</name>
<reference evidence="2 3" key="1">
    <citation type="journal article" date="2017" name="Nature">
        <title>The Apostasia genome and the evolution of orchids.</title>
        <authorList>
            <person name="Zhang G.Q."/>
            <person name="Liu K.W."/>
            <person name="Li Z."/>
            <person name="Lohaus R."/>
            <person name="Hsiao Y.Y."/>
            <person name="Niu S.C."/>
            <person name="Wang J.Y."/>
            <person name="Lin Y.C."/>
            <person name="Xu Q."/>
            <person name="Chen L.J."/>
            <person name="Yoshida K."/>
            <person name="Fujiwara S."/>
            <person name="Wang Z.W."/>
            <person name="Zhang Y.Q."/>
            <person name="Mitsuda N."/>
            <person name="Wang M."/>
            <person name="Liu G.H."/>
            <person name="Pecoraro L."/>
            <person name="Huang H.X."/>
            <person name="Xiao X.J."/>
            <person name="Lin M."/>
            <person name="Wu X.Y."/>
            <person name="Wu W.L."/>
            <person name="Chen Y.Y."/>
            <person name="Chang S.B."/>
            <person name="Sakamoto S."/>
            <person name="Ohme-Takagi M."/>
            <person name="Yagi M."/>
            <person name="Zeng S.J."/>
            <person name="Shen C.Y."/>
            <person name="Yeh C.M."/>
            <person name="Luo Y.B."/>
            <person name="Tsai W.C."/>
            <person name="Van de Peer Y."/>
            <person name="Liu Z.J."/>
        </authorList>
    </citation>
    <scope>NUCLEOTIDE SEQUENCE [LARGE SCALE GENOMIC DNA]</scope>
    <source>
        <strain evidence="3">cv. Shenzhen</strain>
        <tissue evidence="2">Stem</tissue>
    </source>
</reference>
<dbReference type="AlphaFoldDB" id="A0A2I0AHR2"/>
<keyword evidence="3" id="KW-1185">Reference proteome</keyword>
<accession>A0A2I0AHR2</accession>